<dbReference type="EMBL" id="KL142377">
    <property type="protein sequence ID" value="KDR76942.1"/>
    <property type="molecule type" value="Genomic_DNA"/>
</dbReference>
<evidence type="ECO:0000313" key="3">
    <source>
        <dbReference type="Proteomes" id="UP000027222"/>
    </source>
</evidence>
<protein>
    <submittedName>
        <fullName evidence="2">Uncharacterized protein</fullName>
    </submittedName>
</protein>
<name>A0A067T3S6_GALM3</name>
<accession>A0A067T3S6</accession>
<dbReference type="Proteomes" id="UP000027222">
    <property type="component" value="Unassembled WGS sequence"/>
</dbReference>
<reference evidence="3" key="1">
    <citation type="journal article" date="2014" name="Proc. Natl. Acad. Sci. U.S.A.">
        <title>Extensive sampling of basidiomycete genomes demonstrates inadequacy of the white-rot/brown-rot paradigm for wood decay fungi.</title>
        <authorList>
            <person name="Riley R."/>
            <person name="Salamov A.A."/>
            <person name="Brown D.W."/>
            <person name="Nagy L.G."/>
            <person name="Floudas D."/>
            <person name="Held B.W."/>
            <person name="Levasseur A."/>
            <person name="Lombard V."/>
            <person name="Morin E."/>
            <person name="Otillar R."/>
            <person name="Lindquist E.A."/>
            <person name="Sun H."/>
            <person name="LaButti K.M."/>
            <person name="Schmutz J."/>
            <person name="Jabbour D."/>
            <person name="Luo H."/>
            <person name="Baker S.E."/>
            <person name="Pisabarro A.G."/>
            <person name="Walton J.D."/>
            <person name="Blanchette R.A."/>
            <person name="Henrissat B."/>
            <person name="Martin F."/>
            <person name="Cullen D."/>
            <person name="Hibbett D.S."/>
            <person name="Grigoriev I.V."/>
        </authorList>
    </citation>
    <scope>NUCLEOTIDE SEQUENCE [LARGE SCALE GENOMIC DNA]</scope>
    <source>
        <strain evidence="3">CBS 339.88</strain>
    </source>
</reference>
<dbReference type="AlphaFoldDB" id="A0A067T3S6"/>
<feature type="chain" id="PRO_5001646411" evidence="1">
    <location>
        <begin position="22"/>
        <end position="176"/>
    </location>
</feature>
<evidence type="ECO:0000313" key="2">
    <source>
        <dbReference type="EMBL" id="KDR76942.1"/>
    </source>
</evidence>
<organism evidence="2 3">
    <name type="scientific">Galerina marginata (strain CBS 339.88)</name>
    <dbReference type="NCBI Taxonomy" id="685588"/>
    <lineage>
        <taxon>Eukaryota</taxon>
        <taxon>Fungi</taxon>
        <taxon>Dikarya</taxon>
        <taxon>Basidiomycota</taxon>
        <taxon>Agaricomycotina</taxon>
        <taxon>Agaricomycetes</taxon>
        <taxon>Agaricomycetidae</taxon>
        <taxon>Agaricales</taxon>
        <taxon>Agaricineae</taxon>
        <taxon>Strophariaceae</taxon>
        <taxon>Galerina</taxon>
    </lineage>
</organism>
<gene>
    <name evidence="2" type="ORF">GALMADRAFT_246080</name>
</gene>
<feature type="signal peptide" evidence="1">
    <location>
        <begin position="1"/>
        <end position="21"/>
    </location>
</feature>
<keyword evidence="3" id="KW-1185">Reference proteome</keyword>
<keyword evidence="1" id="KW-0732">Signal</keyword>
<evidence type="ECO:0000256" key="1">
    <source>
        <dbReference type="SAM" id="SignalP"/>
    </source>
</evidence>
<proteinExistence type="predicted"/>
<dbReference type="HOGENOM" id="CLU_1525247_0_0_1"/>
<sequence>MISKLISIFISACLSAIRVDALSLQGRLSEGNYTITHLLTRFQVQCNNNSGHIYAGYADPDGNSGQWSLSRAEGRHNNSFYLYNNACNGSATVMNLREGGSVTTSANRTLAFVFDQALFLPDTYTIRPNTSHNLYWVATPTVTFKFNDVEPEAPVEPVRVEGLEYRLAELFLVNPI</sequence>